<evidence type="ECO:0000313" key="2">
    <source>
        <dbReference type="Ensembl" id="ENSCMIP00000006609.1"/>
    </source>
</evidence>
<reference evidence="2" key="5">
    <citation type="submission" date="2025-09" db="UniProtKB">
        <authorList>
            <consortium name="Ensembl"/>
        </authorList>
    </citation>
    <scope>IDENTIFICATION</scope>
</reference>
<feature type="signal peptide" evidence="1">
    <location>
        <begin position="1"/>
        <end position="18"/>
    </location>
</feature>
<dbReference type="AlphaFoldDB" id="A0A4W3H9S3"/>
<evidence type="ECO:0000313" key="3">
    <source>
        <dbReference type="Proteomes" id="UP000314986"/>
    </source>
</evidence>
<organism evidence="2 3">
    <name type="scientific">Callorhinchus milii</name>
    <name type="common">Ghost shark</name>
    <dbReference type="NCBI Taxonomy" id="7868"/>
    <lineage>
        <taxon>Eukaryota</taxon>
        <taxon>Metazoa</taxon>
        <taxon>Chordata</taxon>
        <taxon>Craniata</taxon>
        <taxon>Vertebrata</taxon>
        <taxon>Chondrichthyes</taxon>
        <taxon>Holocephali</taxon>
        <taxon>Chimaeriformes</taxon>
        <taxon>Callorhinchidae</taxon>
        <taxon>Callorhinchus</taxon>
    </lineage>
</organism>
<dbReference type="GO" id="GO:0044306">
    <property type="term" value="C:neuron projection terminus"/>
    <property type="evidence" value="ECO:0007669"/>
    <property type="project" value="TreeGrafter"/>
</dbReference>
<reference evidence="2" key="4">
    <citation type="submission" date="2025-08" db="UniProtKB">
        <authorList>
            <consortium name="Ensembl"/>
        </authorList>
    </citation>
    <scope>IDENTIFICATION</scope>
</reference>
<dbReference type="FunCoup" id="A0A4W3H9S3">
    <property type="interactions" value="1"/>
</dbReference>
<sequence>MKLLIVVVLVCSLLAADASPANRLSCYKKLLKDLNCHNIPEGTEHLRPIDEGLDGHFWDGDNCEVVCFCNFRELLCCPKNIFFGPKISFVIPCKIQQREM</sequence>
<reference evidence="3" key="3">
    <citation type="journal article" date="2014" name="Nature">
        <title>Elephant shark genome provides unique insights into gnathostome evolution.</title>
        <authorList>
            <consortium name="International Elephant Shark Genome Sequencing Consortium"/>
            <person name="Venkatesh B."/>
            <person name="Lee A.P."/>
            <person name="Ravi V."/>
            <person name="Maurya A.K."/>
            <person name="Lian M.M."/>
            <person name="Swann J.B."/>
            <person name="Ohta Y."/>
            <person name="Flajnik M.F."/>
            <person name="Sutoh Y."/>
            <person name="Kasahara M."/>
            <person name="Hoon S."/>
            <person name="Gangu V."/>
            <person name="Roy S.W."/>
            <person name="Irimia M."/>
            <person name="Korzh V."/>
            <person name="Kondrychyn I."/>
            <person name="Lim Z.W."/>
            <person name="Tay B.H."/>
            <person name="Tohari S."/>
            <person name="Kong K.W."/>
            <person name="Ho S."/>
            <person name="Lorente-Galdos B."/>
            <person name="Quilez J."/>
            <person name="Marques-Bonet T."/>
            <person name="Raney B.J."/>
            <person name="Ingham P.W."/>
            <person name="Tay A."/>
            <person name="Hillier L.W."/>
            <person name="Minx P."/>
            <person name="Boehm T."/>
            <person name="Wilson R.K."/>
            <person name="Brenner S."/>
            <person name="Warren W.C."/>
        </authorList>
    </citation>
    <scope>NUCLEOTIDE SEQUENCE [LARGE SCALE GENOMIC DNA]</scope>
</reference>
<evidence type="ECO:0000256" key="1">
    <source>
        <dbReference type="SAM" id="SignalP"/>
    </source>
</evidence>
<reference evidence="3" key="2">
    <citation type="journal article" date="2007" name="PLoS Biol.">
        <title>Survey sequencing and comparative analysis of the elephant shark (Callorhinchus milii) genome.</title>
        <authorList>
            <person name="Venkatesh B."/>
            <person name="Kirkness E.F."/>
            <person name="Loh Y.H."/>
            <person name="Halpern A.L."/>
            <person name="Lee A.P."/>
            <person name="Johnson J."/>
            <person name="Dandona N."/>
            <person name="Viswanathan L.D."/>
            <person name="Tay A."/>
            <person name="Venter J.C."/>
            <person name="Strausberg R.L."/>
            <person name="Brenner S."/>
        </authorList>
    </citation>
    <scope>NUCLEOTIDE SEQUENCE [LARGE SCALE GENOMIC DNA]</scope>
</reference>
<dbReference type="KEGG" id="cmk:103180228"/>
<dbReference type="GeneID" id="103180228"/>
<dbReference type="Proteomes" id="UP000314986">
    <property type="component" value="Unassembled WGS sequence"/>
</dbReference>
<protein>
    <submittedName>
        <fullName evidence="2">Stimulator of chondrosis 1</fullName>
    </submittedName>
</protein>
<feature type="chain" id="PRO_5021202676" evidence="1">
    <location>
        <begin position="19"/>
        <end position="100"/>
    </location>
</feature>
<dbReference type="Pfam" id="PF15224">
    <property type="entry name" value="SCRG1"/>
    <property type="match status" value="1"/>
</dbReference>
<dbReference type="RefSeq" id="XP_007894140.1">
    <property type="nucleotide sequence ID" value="XM_007895949.2"/>
</dbReference>
<dbReference type="InterPro" id="IPR028063">
    <property type="entry name" value="SCRG1"/>
</dbReference>
<accession>A0A4W3H9S3</accession>
<dbReference type="PANTHER" id="PTHR17463">
    <property type="entry name" value="SCRAPIE-RESPONSIVE PROTEIN 1 SCRG1"/>
    <property type="match status" value="1"/>
</dbReference>
<dbReference type="GeneTree" id="ENSGT00390000009191"/>
<keyword evidence="1" id="KW-0732">Signal</keyword>
<dbReference type="Ensembl" id="ENSCMIT00000006821.1">
    <property type="protein sequence ID" value="ENSCMIP00000006609.1"/>
    <property type="gene ID" value="ENSCMIG00000003731.1"/>
</dbReference>
<name>A0A4W3H9S3_CALMI</name>
<dbReference type="STRING" id="7868.ENSCMIP00000006609"/>
<dbReference type="InParanoid" id="A0A4W3H9S3"/>
<keyword evidence="3" id="KW-1185">Reference proteome</keyword>
<dbReference type="OrthoDB" id="8865355at2759"/>
<gene>
    <name evidence="2" type="primary">LOC103180228</name>
</gene>
<proteinExistence type="predicted"/>
<dbReference type="GO" id="GO:0005794">
    <property type="term" value="C:Golgi apparatus"/>
    <property type="evidence" value="ECO:0007669"/>
    <property type="project" value="TreeGrafter"/>
</dbReference>
<dbReference type="OMA" id="NHFWEGK"/>
<reference evidence="3" key="1">
    <citation type="journal article" date="2006" name="Science">
        <title>Ancient noncoding elements conserved in the human genome.</title>
        <authorList>
            <person name="Venkatesh B."/>
            <person name="Kirkness E.F."/>
            <person name="Loh Y.H."/>
            <person name="Halpern A.L."/>
            <person name="Lee A.P."/>
            <person name="Johnson J."/>
            <person name="Dandona N."/>
            <person name="Viswanathan L.D."/>
            <person name="Tay A."/>
            <person name="Venter J.C."/>
            <person name="Strausberg R.L."/>
            <person name="Brenner S."/>
        </authorList>
    </citation>
    <scope>NUCLEOTIDE SEQUENCE [LARGE SCALE GENOMIC DNA]</scope>
</reference>
<dbReference type="PANTHER" id="PTHR17463:SF0">
    <property type="entry name" value="SCRAPIE-RESPONSIVE PROTEIN 1"/>
    <property type="match status" value="1"/>
</dbReference>